<dbReference type="Proteomes" id="UP000182367">
    <property type="component" value="Unassembled WGS sequence"/>
</dbReference>
<evidence type="ECO:0000313" key="6">
    <source>
        <dbReference type="EMBL" id="SDI54876.1"/>
    </source>
</evidence>
<dbReference type="PANTHER" id="PTHR30146:SF148">
    <property type="entry name" value="HTH-TYPE TRANSCRIPTIONAL REPRESSOR PURR-RELATED"/>
    <property type="match status" value="1"/>
</dbReference>
<keyword evidence="2" id="KW-0805">Transcription regulation</keyword>
<keyword evidence="7" id="KW-1185">Reference proteome</keyword>
<gene>
    <name evidence="6" type="ORF">SAMN05192550_0175</name>
</gene>
<dbReference type="PANTHER" id="PTHR30146">
    <property type="entry name" value="LACI-RELATED TRANSCRIPTIONAL REPRESSOR"/>
    <property type="match status" value="1"/>
</dbReference>
<accession>A0A1G8LGR4</accession>
<dbReference type="InterPro" id="IPR010982">
    <property type="entry name" value="Lambda_DNA-bd_dom_sf"/>
</dbReference>
<dbReference type="InterPro" id="IPR028082">
    <property type="entry name" value="Peripla_BP_I"/>
</dbReference>
<proteinExistence type="predicted"/>
<dbReference type="SUPFAM" id="SSF53822">
    <property type="entry name" value="Periplasmic binding protein-like I"/>
    <property type="match status" value="1"/>
</dbReference>
<evidence type="ECO:0000256" key="3">
    <source>
        <dbReference type="ARBA" id="ARBA00023125"/>
    </source>
</evidence>
<dbReference type="Pfam" id="PF00532">
    <property type="entry name" value="Peripla_BP_1"/>
    <property type="match status" value="1"/>
</dbReference>
<keyword evidence="1" id="KW-0678">Repressor</keyword>
<evidence type="ECO:0000256" key="1">
    <source>
        <dbReference type="ARBA" id="ARBA00022491"/>
    </source>
</evidence>
<name>A0A1G8LGR4_9FLAO</name>
<evidence type="ECO:0000256" key="2">
    <source>
        <dbReference type="ARBA" id="ARBA00023015"/>
    </source>
</evidence>
<dbReference type="Gene3D" id="1.10.260.40">
    <property type="entry name" value="lambda repressor-like DNA-binding domains"/>
    <property type="match status" value="1"/>
</dbReference>
<dbReference type="CDD" id="cd06267">
    <property type="entry name" value="PBP1_LacI_sugar_binding-like"/>
    <property type="match status" value="1"/>
</dbReference>
<dbReference type="PROSITE" id="PS50932">
    <property type="entry name" value="HTH_LACI_2"/>
    <property type="match status" value="1"/>
</dbReference>
<dbReference type="InterPro" id="IPR000843">
    <property type="entry name" value="HTH_LacI"/>
</dbReference>
<dbReference type="CDD" id="cd01392">
    <property type="entry name" value="HTH_LacI"/>
    <property type="match status" value="1"/>
</dbReference>
<keyword evidence="4" id="KW-0804">Transcription</keyword>
<protein>
    <submittedName>
        <fullName evidence="6">Transcriptional regulator, LacI family</fullName>
    </submittedName>
</protein>
<evidence type="ECO:0000259" key="5">
    <source>
        <dbReference type="PROSITE" id="PS50932"/>
    </source>
</evidence>
<keyword evidence="3" id="KW-0238">DNA-binding</keyword>
<evidence type="ECO:0000256" key="4">
    <source>
        <dbReference type="ARBA" id="ARBA00023163"/>
    </source>
</evidence>
<dbReference type="InterPro" id="IPR001761">
    <property type="entry name" value="Peripla_BP/Lac1_sug-bd_dom"/>
</dbReference>
<evidence type="ECO:0000313" key="7">
    <source>
        <dbReference type="Proteomes" id="UP000182367"/>
    </source>
</evidence>
<dbReference type="SMART" id="SM00354">
    <property type="entry name" value="HTH_LACI"/>
    <property type="match status" value="1"/>
</dbReference>
<comment type="caution">
    <text evidence="6">The sequence shown here is derived from an EMBL/GenBank/DDBJ whole genome shotgun (WGS) entry which is preliminary data.</text>
</comment>
<dbReference type="Gene3D" id="3.40.50.2300">
    <property type="match status" value="2"/>
</dbReference>
<reference evidence="6 7" key="1">
    <citation type="submission" date="2016-10" db="EMBL/GenBank/DDBJ databases">
        <authorList>
            <person name="Varghese N."/>
            <person name="Submissions S."/>
        </authorList>
    </citation>
    <scope>NUCLEOTIDE SEQUENCE [LARGE SCALE GENOMIC DNA]</scope>
    <source>
        <strain evidence="6 7">Gm-149</strain>
    </source>
</reference>
<sequence>MRCKRLHYSKLSNLKAVAEHSKVSIATVSRVINNDPKVSKATMLKVQASIAALEYKPNRVAQRLRSTSKKTKLLGLVIPDIQNPFFVDVVRGVEDYAYQNNFAVMIGNFGQDEKKEKLYLDILQSENIDGLIVAPIHGKDKGVENLVKKNIPVVCIDRGLTDVDVDVVKVNNEQGAFSAISHLLSIGHKRIAFISGNFKIPTYIERLSGYKKALSEYGVAFDESLVFARDTDYKSGFEIANKILELDNRPTAIFSGNNLLTLGALEAIHAKSIKIPEDISIVGFDDMPWSISLNPPLSAVRQPGFDMGRKAAEMLYERIVNPTREKENVILKTELMLRKSTAPIV</sequence>
<dbReference type="Pfam" id="PF00356">
    <property type="entry name" value="LacI"/>
    <property type="match status" value="1"/>
</dbReference>
<dbReference type="EMBL" id="FNEO01000001">
    <property type="protein sequence ID" value="SDI54876.1"/>
    <property type="molecule type" value="Genomic_DNA"/>
</dbReference>
<feature type="domain" description="HTH lacI-type" evidence="5">
    <location>
        <begin position="12"/>
        <end position="66"/>
    </location>
</feature>
<organism evidence="6 7">
    <name type="scientific">Flavobacterium glycines</name>
    <dbReference type="NCBI Taxonomy" id="551990"/>
    <lineage>
        <taxon>Bacteria</taxon>
        <taxon>Pseudomonadati</taxon>
        <taxon>Bacteroidota</taxon>
        <taxon>Flavobacteriia</taxon>
        <taxon>Flavobacteriales</taxon>
        <taxon>Flavobacteriaceae</taxon>
        <taxon>Flavobacterium</taxon>
    </lineage>
</organism>
<dbReference type="SUPFAM" id="SSF47413">
    <property type="entry name" value="lambda repressor-like DNA-binding domains"/>
    <property type="match status" value="1"/>
</dbReference>